<dbReference type="PROSITE" id="PS50011">
    <property type="entry name" value="PROTEIN_KINASE_DOM"/>
    <property type="match status" value="1"/>
</dbReference>
<dbReference type="EMBL" id="BAAARW010000006">
    <property type="protein sequence ID" value="GAA2410108.1"/>
    <property type="molecule type" value="Genomic_DNA"/>
</dbReference>
<evidence type="ECO:0000259" key="8">
    <source>
        <dbReference type="PROSITE" id="PS50011"/>
    </source>
</evidence>
<dbReference type="InterPro" id="IPR011047">
    <property type="entry name" value="Quinoprotein_ADH-like_sf"/>
</dbReference>
<dbReference type="Pfam" id="PF00400">
    <property type="entry name" value="WD40"/>
    <property type="match status" value="5"/>
</dbReference>
<dbReference type="SMART" id="SM00320">
    <property type="entry name" value="WD40"/>
    <property type="match status" value="7"/>
</dbReference>
<evidence type="ECO:0000313" key="9">
    <source>
        <dbReference type="EMBL" id="GAA2410108.1"/>
    </source>
</evidence>
<accession>A0ABN3IR11</accession>
<dbReference type="Pfam" id="PF00069">
    <property type="entry name" value="Pkinase"/>
    <property type="match status" value="1"/>
</dbReference>
<dbReference type="Gene3D" id="3.30.200.20">
    <property type="entry name" value="Phosphorylase Kinase, domain 1"/>
    <property type="match status" value="1"/>
</dbReference>
<dbReference type="PROSITE" id="PS00107">
    <property type="entry name" value="PROTEIN_KINASE_ATP"/>
    <property type="match status" value="1"/>
</dbReference>
<dbReference type="PROSITE" id="PS50082">
    <property type="entry name" value="WD_REPEATS_2"/>
    <property type="match status" value="5"/>
</dbReference>
<protein>
    <recommendedName>
        <fullName evidence="8">Protein kinase domain-containing protein</fullName>
    </recommendedName>
</protein>
<evidence type="ECO:0000256" key="5">
    <source>
        <dbReference type="PROSITE-ProRule" id="PRU00221"/>
    </source>
</evidence>
<dbReference type="Gene3D" id="2.130.10.10">
    <property type="entry name" value="YVTN repeat-like/Quinoprotein amine dehydrogenase"/>
    <property type="match status" value="2"/>
</dbReference>
<evidence type="ECO:0000256" key="1">
    <source>
        <dbReference type="ARBA" id="ARBA00022574"/>
    </source>
</evidence>
<keyword evidence="4 6" id="KW-0067">ATP-binding</keyword>
<dbReference type="InterPro" id="IPR019775">
    <property type="entry name" value="WD40_repeat_CS"/>
</dbReference>
<dbReference type="SUPFAM" id="SSF50998">
    <property type="entry name" value="Quinoprotein alcohol dehydrogenase-like"/>
    <property type="match status" value="1"/>
</dbReference>
<dbReference type="InterPro" id="IPR000719">
    <property type="entry name" value="Prot_kinase_dom"/>
</dbReference>
<evidence type="ECO:0000313" key="10">
    <source>
        <dbReference type="Proteomes" id="UP001501231"/>
    </source>
</evidence>
<gene>
    <name evidence="9" type="ORF">GCM10010191_18530</name>
</gene>
<proteinExistence type="predicted"/>
<dbReference type="PROSITE" id="PS00678">
    <property type="entry name" value="WD_REPEATS_1"/>
    <property type="match status" value="4"/>
</dbReference>
<dbReference type="PANTHER" id="PTHR19879">
    <property type="entry name" value="TRANSCRIPTION INITIATION FACTOR TFIID"/>
    <property type="match status" value="1"/>
</dbReference>
<keyword evidence="3 6" id="KW-0547">Nucleotide-binding</keyword>
<dbReference type="CDD" id="cd00200">
    <property type="entry name" value="WD40"/>
    <property type="match status" value="1"/>
</dbReference>
<organism evidence="9 10">
    <name type="scientific">Actinomadura vinacea</name>
    <dbReference type="NCBI Taxonomy" id="115336"/>
    <lineage>
        <taxon>Bacteria</taxon>
        <taxon>Bacillati</taxon>
        <taxon>Actinomycetota</taxon>
        <taxon>Actinomycetes</taxon>
        <taxon>Streptosporangiales</taxon>
        <taxon>Thermomonosporaceae</taxon>
        <taxon>Actinomadura</taxon>
    </lineage>
</organism>
<dbReference type="CDD" id="cd14014">
    <property type="entry name" value="STKc_PknB_like"/>
    <property type="match status" value="1"/>
</dbReference>
<evidence type="ECO:0000256" key="7">
    <source>
        <dbReference type="SAM" id="MobiDB-lite"/>
    </source>
</evidence>
<dbReference type="InterPro" id="IPR001680">
    <property type="entry name" value="WD40_rpt"/>
</dbReference>
<sequence length="683" mass="71714">MGPLGTSDPVQIGHYRMLTELGRGGMGRVLLGSGPDGRLVAVKLVHEQFVDHDGFRARFRREVRASRKVAGAYTAAVIEADTEAPEPWLASVYVPGPPLREVVATAGTLAAEPALRLAAGLAAALIEVHRAGLVHRDLKPSNVLLTDDGLRVIDFGIARAAEIEDGTQVTRTGALVGTPGFMSPEQALGRDLTTASDVFSLGSVVVYACTGQGPFHGGSTPRTLHNVIHADPVIGTLPDRLRDVVPACLAKDPAARPKPEQLLEAIGEVAPSARPWPPAVHELIARQDAEVARLLRGPEHPTPHDAPEVNAPTVLEPGGSAGAAPAVPDRRRVLLLAGGGALLGLTALAGTAAWALRDDAPPASGRGRASGGKAAGRPLAALTGHAGSVHHAEFSPDGNLLVTAGEDGTVRLWDVAARRISGEPLKVADESVRKAAFDRVGKLLATAAIGGAVQLWDVQTRRQVGETLGVRFFDFSDRPGPVSDVAFSPDGNTLAAAGTKKVQLWDADSRKPTGELEFDGINLMTQLSFSGDGRLLAIPDDQLIRLWDVGSRKPVGQSLLGHTAKIGKSVMSPDGRTLATGAWDMTLRLWDVQRGAPIGQPLRGHSHTIQGLAFSQDGRFLASASHDATARLWDVAARKPVGQPIRPQAKTVTAVAFSPDGGTLAVAGDKTVWLWDVADRTRT</sequence>
<keyword evidence="1 5" id="KW-0853">WD repeat</keyword>
<dbReference type="InterPro" id="IPR008271">
    <property type="entry name" value="Ser/Thr_kinase_AS"/>
</dbReference>
<feature type="repeat" description="WD" evidence="5">
    <location>
        <begin position="382"/>
        <end position="415"/>
    </location>
</feature>
<dbReference type="InterPro" id="IPR020472">
    <property type="entry name" value="WD40_PAC1"/>
</dbReference>
<keyword evidence="2" id="KW-0677">Repeat</keyword>
<feature type="binding site" evidence="6">
    <location>
        <position position="43"/>
    </location>
    <ligand>
        <name>ATP</name>
        <dbReference type="ChEBI" id="CHEBI:30616"/>
    </ligand>
</feature>
<evidence type="ECO:0000256" key="6">
    <source>
        <dbReference type="PROSITE-ProRule" id="PRU10141"/>
    </source>
</evidence>
<dbReference type="PRINTS" id="PR00320">
    <property type="entry name" value="GPROTEINBRPT"/>
</dbReference>
<evidence type="ECO:0000256" key="3">
    <source>
        <dbReference type="ARBA" id="ARBA00022741"/>
    </source>
</evidence>
<feature type="repeat" description="WD" evidence="5">
    <location>
        <begin position="559"/>
        <end position="600"/>
    </location>
</feature>
<evidence type="ECO:0000256" key="2">
    <source>
        <dbReference type="ARBA" id="ARBA00022737"/>
    </source>
</evidence>
<evidence type="ECO:0000256" key="4">
    <source>
        <dbReference type="ARBA" id="ARBA00022840"/>
    </source>
</evidence>
<dbReference type="InterPro" id="IPR011009">
    <property type="entry name" value="Kinase-like_dom_sf"/>
</dbReference>
<feature type="repeat" description="WD" evidence="5">
    <location>
        <begin position="602"/>
        <end position="643"/>
    </location>
</feature>
<dbReference type="InterPro" id="IPR015943">
    <property type="entry name" value="WD40/YVTN_repeat-like_dom_sf"/>
</dbReference>
<feature type="region of interest" description="Disordered" evidence="7">
    <location>
        <begin position="297"/>
        <end position="324"/>
    </location>
</feature>
<name>A0ABN3IR11_9ACTN</name>
<feature type="repeat" description="WD" evidence="5">
    <location>
        <begin position="425"/>
        <end position="466"/>
    </location>
</feature>
<dbReference type="Proteomes" id="UP001501231">
    <property type="component" value="Unassembled WGS sequence"/>
</dbReference>
<comment type="caution">
    <text evidence="9">The sequence shown here is derived from an EMBL/GenBank/DDBJ whole genome shotgun (WGS) entry which is preliminary data.</text>
</comment>
<feature type="repeat" description="WD" evidence="5">
    <location>
        <begin position="645"/>
        <end position="683"/>
    </location>
</feature>
<dbReference type="Gene3D" id="1.10.510.10">
    <property type="entry name" value="Transferase(Phosphotransferase) domain 1"/>
    <property type="match status" value="1"/>
</dbReference>
<dbReference type="SUPFAM" id="SSF56112">
    <property type="entry name" value="Protein kinase-like (PK-like)"/>
    <property type="match status" value="1"/>
</dbReference>
<reference evidence="9 10" key="1">
    <citation type="journal article" date="2019" name="Int. J. Syst. Evol. Microbiol.">
        <title>The Global Catalogue of Microorganisms (GCM) 10K type strain sequencing project: providing services to taxonomists for standard genome sequencing and annotation.</title>
        <authorList>
            <consortium name="The Broad Institute Genomics Platform"/>
            <consortium name="The Broad Institute Genome Sequencing Center for Infectious Disease"/>
            <person name="Wu L."/>
            <person name="Ma J."/>
        </authorList>
    </citation>
    <scope>NUCLEOTIDE SEQUENCE [LARGE SCALE GENOMIC DNA]</scope>
    <source>
        <strain evidence="9 10">JCM 3325</strain>
    </source>
</reference>
<keyword evidence="10" id="KW-1185">Reference proteome</keyword>
<dbReference type="PROSITE" id="PS00108">
    <property type="entry name" value="PROTEIN_KINASE_ST"/>
    <property type="match status" value="1"/>
</dbReference>
<dbReference type="PROSITE" id="PS50294">
    <property type="entry name" value="WD_REPEATS_REGION"/>
    <property type="match status" value="4"/>
</dbReference>
<dbReference type="PANTHER" id="PTHR19879:SF9">
    <property type="entry name" value="TRANSCRIPTION INITIATION FACTOR TFIID SUBUNIT 5"/>
    <property type="match status" value="1"/>
</dbReference>
<feature type="compositionally biased region" description="Basic and acidic residues" evidence="7">
    <location>
        <begin position="297"/>
        <end position="307"/>
    </location>
</feature>
<feature type="domain" description="Protein kinase" evidence="8">
    <location>
        <begin position="15"/>
        <end position="284"/>
    </location>
</feature>
<dbReference type="InterPro" id="IPR017441">
    <property type="entry name" value="Protein_kinase_ATP_BS"/>
</dbReference>
<dbReference type="SMART" id="SM00220">
    <property type="entry name" value="S_TKc"/>
    <property type="match status" value="1"/>
</dbReference>